<dbReference type="PANTHER" id="PTHR24421">
    <property type="entry name" value="NITRATE/NITRITE SENSOR PROTEIN NARX-RELATED"/>
    <property type="match status" value="1"/>
</dbReference>
<dbReference type="GO" id="GO:0000155">
    <property type="term" value="F:phosphorelay sensor kinase activity"/>
    <property type="evidence" value="ECO:0007669"/>
    <property type="project" value="InterPro"/>
</dbReference>
<feature type="transmembrane region" description="Helical" evidence="10">
    <location>
        <begin position="64"/>
        <end position="82"/>
    </location>
</feature>
<sequence>MLRRGRRNVVRLGRAAAHNVSDLPALQDPAIHAYLSRSTNVFFLVVALIMWSVAWPTLPVTHDVFAYLLPVLSGGAVLPVALAWASPTIGWGISVVTAVVMTLFVPTVNGWPWSIQVTHIIALLVLTAMTCLRGPIRQIPLVAACTMVLLWFAAPPDQRGGWIFAIGFIAVVSALLRYLFQSRRLLAERTEETELAQSQQAVLRERARIARDLHDVVAHRMSTVVVMAQTAQYRLPEELGPLTIAEFDGIAVAARESLDEVRQLLGVLRLDNGALAAPNPGMAEIDSLISATRGAGVAVTFTDTTDHTQIGESSALVIYRIVQESLANATRHAPGAQVIVALVGTPDATVLTVVNSVPITESLDAGGSGVGLLGMDERAKSVGGQVDTGPTSDGGFAVHAVIPNRPGVREPVVIEPPTTDANQSTSEAGDRVDLSKPVDSEEVSSQPAASEDETVPADGATSG</sequence>
<keyword evidence="7" id="KW-0067">ATP-binding</keyword>
<evidence type="ECO:0000313" key="12">
    <source>
        <dbReference type="EMBL" id="GAB20776.1"/>
    </source>
</evidence>
<evidence type="ECO:0000256" key="2">
    <source>
        <dbReference type="ARBA" id="ARBA00012438"/>
    </source>
</evidence>
<dbReference type="InterPro" id="IPR050482">
    <property type="entry name" value="Sensor_HK_TwoCompSys"/>
</dbReference>
<evidence type="ECO:0000256" key="10">
    <source>
        <dbReference type="SAM" id="Phobius"/>
    </source>
</evidence>
<evidence type="ECO:0000256" key="4">
    <source>
        <dbReference type="ARBA" id="ARBA00022679"/>
    </source>
</evidence>
<dbReference type="Pfam" id="PF07730">
    <property type="entry name" value="HisKA_3"/>
    <property type="match status" value="1"/>
</dbReference>
<protein>
    <recommendedName>
        <fullName evidence="2">histidine kinase</fullName>
        <ecNumber evidence="2">2.7.13.3</ecNumber>
    </recommendedName>
</protein>
<dbReference type="EMBL" id="BAEH01000132">
    <property type="protein sequence ID" value="GAB20776.1"/>
    <property type="molecule type" value="Genomic_DNA"/>
</dbReference>
<feature type="transmembrane region" description="Helical" evidence="10">
    <location>
        <begin position="41"/>
        <end position="58"/>
    </location>
</feature>
<evidence type="ECO:0000256" key="7">
    <source>
        <dbReference type="ARBA" id="ARBA00022840"/>
    </source>
</evidence>
<feature type="compositionally biased region" description="Basic and acidic residues" evidence="9">
    <location>
        <begin position="428"/>
        <end position="439"/>
    </location>
</feature>
<gene>
    <name evidence="12" type="ORF">GOEFS_132_00070</name>
</gene>
<accession>H0R6S5</accession>
<evidence type="ECO:0000256" key="8">
    <source>
        <dbReference type="ARBA" id="ARBA00023012"/>
    </source>
</evidence>
<keyword evidence="6 12" id="KW-0418">Kinase</keyword>
<dbReference type="InterPro" id="IPR036890">
    <property type="entry name" value="HATPase_C_sf"/>
</dbReference>
<keyword evidence="5" id="KW-0547">Nucleotide-binding</keyword>
<feature type="region of interest" description="Disordered" evidence="9">
    <location>
        <begin position="407"/>
        <end position="463"/>
    </location>
</feature>
<evidence type="ECO:0000256" key="5">
    <source>
        <dbReference type="ARBA" id="ARBA00022741"/>
    </source>
</evidence>
<feature type="transmembrane region" description="Helical" evidence="10">
    <location>
        <begin position="89"/>
        <end position="107"/>
    </location>
</feature>
<dbReference type="eggNOG" id="COG4585">
    <property type="taxonomic scope" value="Bacteria"/>
</dbReference>
<evidence type="ECO:0000256" key="6">
    <source>
        <dbReference type="ARBA" id="ARBA00022777"/>
    </source>
</evidence>
<dbReference type="STRING" id="1077974.GOEFS_132_00070"/>
<dbReference type="AlphaFoldDB" id="H0R6S5"/>
<dbReference type="CDD" id="cd16917">
    <property type="entry name" value="HATPase_UhpB-NarQ-NarX-like"/>
    <property type="match status" value="1"/>
</dbReference>
<comment type="caution">
    <text evidence="12">The sequence shown here is derived from an EMBL/GenBank/DDBJ whole genome shotgun (WGS) entry which is preliminary data.</text>
</comment>
<reference evidence="12 13" key="1">
    <citation type="submission" date="2011-12" db="EMBL/GenBank/DDBJ databases">
        <title>Whole genome shotgun sequence of Gordonia effusa NBRC 100432.</title>
        <authorList>
            <person name="Yoshida I."/>
            <person name="Takarada H."/>
            <person name="Hosoyama A."/>
            <person name="Tsuchikane K."/>
            <person name="Katsumata H."/>
            <person name="Yamazaki S."/>
            <person name="Fujita N."/>
        </authorList>
    </citation>
    <scope>NUCLEOTIDE SEQUENCE [LARGE SCALE GENOMIC DNA]</scope>
    <source>
        <strain evidence="12 13">NBRC 100432</strain>
    </source>
</reference>
<keyword evidence="8" id="KW-0902">Two-component regulatory system</keyword>
<dbReference type="Gene3D" id="3.30.565.10">
    <property type="entry name" value="Histidine kinase-like ATPase, C-terminal domain"/>
    <property type="match status" value="1"/>
</dbReference>
<organism evidence="12 13">
    <name type="scientific">Gordonia effusa NBRC 100432</name>
    <dbReference type="NCBI Taxonomy" id="1077974"/>
    <lineage>
        <taxon>Bacteria</taxon>
        <taxon>Bacillati</taxon>
        <taxon>Actinomycetota</taxon>
        <taxon>Actinomycetes</taxon>
        <taxon>Mycobacteriales</taxon>
        <taxon>Gordoniaceae</taxon>
        <taxon>Gordonia</taxon>
    </lineage>
</organism>
<dbReference type="InterPro" id="IPR011712">
    <property type="entry name" value="Sig_transdc_His_kin_sub3_dim/P"/>
</dbReference>
<keyword evidence="10" id="KW-0472">Membrane</keyword>
<dbReference type="Proteomes" id="UP000035034">
    <property type="component" value="Unassembled WGS sequence"/>
</dbReference>
<dbReference type="SUPFAM" id="SSF55874">
    <property type="entry name" value="ATPase domain of HSP90 chaperone/DNA topoisomerase II/histidine kinase"/>
    <property type="match status" value="1"/>
</dbReference>
<feature type="transmembrane region" description="Helical" evidence="10">
    <location>
        <begin position="160"/>
        <end position="180"/>
    </location>
</feature>
<feature type="transmembrane region" description="Helical" evidence="10">
    <location>
        <begin position="139"/>
        <end position="154"/>
    </location>
</feature>
<dbReference type="GO" id="GO:0046983">
    <property type="term" value="F:protein dimerization activity"/>
    <property type="evidence" value="ECO:0007669"/>
    <property type="project" value="InterPro"/>
</dbReference>
<comment type="catalytic activity">
    <reaction evidence="1">
        <text>ATP + protein L-histidine = ADP + protein N-phospho-L-histidine.</text>
        <dbReference type="EC" id="2.7.13.3"/>
    </reaction>
</comment>
<dbReference type="PANTHER" id="PTHR24421:SF10">
    <property type="entry name" value="NITRATE_NITRITE SENSOR PROTEIN NARQ"/>
    <property type="match status" value="1"/>
</dbReference>
<feature type="domain" description="Signal transduction histidine kinase subgroup 3 dimerisation and phosphoacceptor" evidence="11">
    <location>
        <begin position="205"/>
        <end position="269"/>
    </location>
</feature>
<proteinExistence type="predicted"/>
<keyword evidence="13" id="KW-1185">Reference proteome</keyword>
<dbReference type="Gene3D" id="1.20.5.1930">
    <property type="match status" value="1"/>
</dbReference>
<dbReference type="GO" id="GO:0016020">
    <property type="term" value="C:membrane"/>
    <property type="evidence" value="ECO:0007669"/>
    <property type="project" value="InterPro"/>
</dbReference>
<evidence type="ECO:0000256" key="9">
    <source>
        <dbReference type="SAM" id="MobiDB-lite"/>
    </source>
</evidence>
<evidence type="ECO:0000313" key="13">
    <source>
        <dbReference type="Proteomes" id="UP000035034"/>
    </source>
</evidence>
<keyword evidence="4" id="KW-0808">Transferase</keyword>
<keyword evidence="10" id="KW-1133">Transmembrane helix</keyword>
<keyword evidence="3" id="KW-0597">Phosphoprotein</keyword>
<dbReference type="EC" id="2.7.13.3" evidence="2"/>
<dbReference type="OrthoDB" id="227596at2"/>
<evidence type="ECO:0000256" key="3">
    <source>
        <dbReference type="ARBA" id="ARBA00022553"/>
    </source>
</evidence>
<evidence type="ECO:0000259" key="11">
    <source>
        <dbReference type="Pfam" id="PF07730"/>
    </source>
</evidence>
<dbReference type="GO" id="GO:0005524">
    <property type="term" value="F:ATP binding"/>
    <property type="evidence" value="ECO:0007669"/>
    <property type="project" value="UniProtKB-KW"/>
</dbReference>
<evidence type="ECO:0000256" key="1">
    <source>
        <dbReference type="ARBA" id="ARBA00000085"/>
    </source>
</evidence>
<name>H0R6S5_9ACTN</name>
<keyword evidence="10" id="KW-0812">Transmembrane</keyword>